<proteinExistence type="predicted"/>
<comment type="caution">
    <text evidence="2">The sequence shown here is derived from an EMBL/GenBank/DDBJ whole genome shotgun (WGS) entry which is preliminary data.</text>
</comment>
<evidence type="ECO:0000313" key="2">
    <source>
        <dbReference type="EMBL" id="GAA1404724.1"/>
    </source>
</evidence>
<dbReference type="Proteomes" id="UP001499863">
    <property type="component" value="Unassembled WGS sequence"/>
</dbReference>
<evidence type="ECO:0000313" key="3">
    <source>
        <dbReference type="Proteomes" id="UP001499863"/>
    </source>
</evidence>
<organism evidence="2 3">
    <name type="scientific">Kitasatospora putterlickiae</name>
    <dbReference type="NCBI Taxonomy" id="221725"/>
    <lineage>
        <taxon>Bacteria</taxon>
        <taxon>Bacillati</taxon>
        <taxon>Actinomycetota</taxon>
        <taxon>Actinomycetes</taxon>
        <taxon>Kitasatosporales</taxon>
        <taxon>Streptomycetaceae</taxon>
        <taxon>Kitasatospora</taxon>
    </lineage>
</organism>
<feature type="region of interest" description="Disordered" evidence="1">
    <location>
        <begin position="30"/>
        <end position="56"/>
    </location>
</feature>
<accession>A0ABP4J688</accession>
<name>A0ABP4J688_9ACTN</name>
<feature type="compositionally biased region" description="Low complexity" evidence="1">
    <location>
        <begin position="30"/>
        <end position="40"/>
    </location>
</feature>
<protein>
    <submittedName>
        <fullName evidence="2">Uncharacterized protein</fullName>
    </submittedName>
</protein>
<sequence length="71" mass="7321">MAQSPDRVWPSPDPPELPEVSELLEQAAVRAATASRATTAGERRRRPLDGGGAVMDGTVGVGVNAVLLAKA</sequence>
<reference evidence="3" key="1">
    <citation type="journal article" date="2019" name="Int. J. Syst. Evol. Microbiol.">
        <title>The Global Catalogue of Microorganisms (GCM) 10K type strain sequencing project: providing services to taxonomists for standard genome sequencing and annotation.</title>
        <authorList>
            <consortium name="The Broad Institute Genomics Platform"/>
            <consortium name="The Broad Institute Genome Sequencing Center for Infectious Disease"/>
            <person name="Wu L."/>
            <person name="Ma J."/>
        </authorList>
    </citation>
    <scope>NUCLEOTIDE SEQUENCE [LARGE SCALE GENOMIC DNA]</scope>
    <source>
        <strain evidence="3">JCM 12393</strain>
    </source>
</reference>
<dbReference type="EMBL" id="BAAAKJ010000285">
    <property type="protein sequence ID" value="GAA1404724.1"/>
    <property type="molecule type" value="Genomic_DNA"/>
</dbReference>
<evidence type="ECO:0000256" key="1">
    <source>
        <dbReference type="SAM" id="MobiDB-lite"/>
    </source>
</evidence>
<keyword evidence="3" id="KW-1185">Reference proteome</keyword>
<gene>
    <name evidence="2" type="ORF">GCM10009639_50860</name>
</gene>